<reference evidence="3" key="1">
    <citation type="submission" date="2023-01" db="EMBL/GenBank/DDBJ databases">
        <authorList>
            <person name="Piombo E."/>
        </authorList>
    </citation>
    <scope>NUCLEOTIDE SEQUENCE</scope>
</reference>
<dbReference type="EMBL" id="CABFNP030000812">
    <property type="protein sequence ID" value="CAI6087942.1"/>
    <property type="molecule type" value="Genomic_DNA"/>
</dbReference>
<keyword evidence="1" id="KW-0175">Coiled coil</keyword>
<name>A0AA35M019_9HYPO</name>
<evidence type="ECO:0000313" key="4">
    <source>
        <dbReference type="Proteomes" id="UP001160390"/>
    </source>
</evidence>
<organism evidence="3 4">
    <name type="scientific">Clonostachys chloroleuca</name>
    <dbReference type="NCBI Taxonomy" id="1926264"/>
    <lineage>
        <taxon>Eukaryota</taxon>
        <taxon>Fungi</taxon>
        <taxon>Dikarya</taxon>
        <taxon>Ascomycota</taxon>
        <taxon>Pezizomycotina</taxon>
        <taxon>Sordariomycetes</taxon>
        <taxon>Hypocreomycetidae</taxon>
        <taxon>Hypocreales</taxon>
        <taxon>Bionectriaceae</taxon>
        <taxon>Clonostachys</taxon>
    </lineage>
</organism>
<dbReference type="Pfam" id="PF17111">
    <property type="entry name" value="PigL_N"/>
    <property type="match status" value="1"/>
</dbReference>
<proteinExistence type="predicted"/>
<protein>
    <recommendedName>
        <fullName evidence="2">Azaphilone pigments biosynthesis cluster protein L N-terminal domain-containing protein</fullName>
    </recommendedName>
</protein>
<dbReference type="AlphaFoldDB" id="A0AA35M019"/>
<evidence type="ECO:0000259" key="2">
    <source>
        <dbReference type="Pfam" id="PF17111"/>
    </source>
</evidence>
<feature type="domain" description="Azaphilone pigments biosynthesis cluster protein L N-terminal" evidence="2">
    <location>
        <begin position="1"/>
        <end position="217"/>
    </location>
</feature>
<keyword evidence="4" id="KW-1185">Reference proteome</keyword>
<evidence type="ECO:0000313" key="3">
    <source>
        <dbReference type="EMBL" id="CAI6087942.1"/>
    </source>
</evidence>
<sequence length="414" mass="45823">MDPLSISAGIIAVVTAAVQSTKALYSTIESFKSYPTRVAELKNQLWALIRVLNSLHELVHEDSHAGTLLEDPLKQCSIACDDFKALLESCKQNSRNGQPSLSGWMKLSYRNGDIVSFMESLAGYKATINIAIADANLYATGTPTISRTSKVTLKVLNEYKTEVNATTKYLEGHLEEILNRLEWLRQSTKEQSLTESTNTNPLDKEKNSIENCLKVCQQFQADLDKMQFQLISENRCSDTSSGVMEIPTQDMPLANAITLSSLKSCSLEITDAISRLVLHEEKTKKRLLMAPHDEQAEEQELEVQRLQRELDSANQMLSFCKVASSRATPDRVHVLENISVGDNSQQVCVSSIGDLFKIKGATAGSGSFQFFGTMPAEPLQEIIKIHRAYQADRRGEAFTEEIHSSNSGGGPRAI</sequence>
<dbReference type="Proteomes" id="UP001160390">
    <property type="component" value="Unassembled WGS sequence"/>
</dbReference>
<dbReference type="InterPro" id="IPR031348">
    <property type="entry name" value="PigL_N"/>
</dbReference>
<gene>
    <name evidence="3" type="ORF">CCHLO57077_00013063</name>
</gene>
<comment type="caution">
    <text evidence="3">The sequence shown here is derived from an EMBL/GenBank/DDBJ whole genome shotgun (WGS) entry which is preliminary data.</text>
</comment>
<accession>A0AA35M019</accession>
<feature type="coiled-coil region" evidence="1">
    <location>
        <begin position="289"/>
        <end position="323"/>
    </location>
</feature>
<evidence type="ECO:0000256" key="1">
    <source>
        <dbReference type="SAM" id="Coils"/>
    </source>
</evidence>